<protein>
    <recommendedName>
        <fullName evidence="3">RlpA-like protein double-psi beta-barrel domain-containing protein</fullName>
    </recommendedName>
</protein>
<evidence type="ECO:0000256" key="2">
    <source>
        <dbReference type="SAM" id="SignalP"/>
    </source>
</evidence>
<evidence type="ECO:0000256" key="1">
    <source>
        <dbReference type="SAM" id="MobiDB-lite"/>
    </source>
</evidence>
<evidence type="ECO:0000313" key="5">
    <source>
        <dbReference type="Proteomes" id="UP000236655"/>
    </source>
</evidence>
<dbReference type="OrthoDB" id="9779128at2"/>
<keyword evidence="2" id="KW-0732">Signal</keyword>
<dbReference type="KEGG" id="nba:CUN60_09285"/>
<dbReference type="Proteomes" id="UP000236655">
    <property type="component" value="Chromosome"/>
</dbReference>
<feature type="chain" id="PRO_5014450576" description="RlpA-like protein double-psi beta-barrel domain-containing protein" evidence="2">
    <location>
        <begin position="24"/>
        <end position="161"/>
    </location>
</feature>
<dbReference type="PANTHER" id="PTHR34183:SF1">
    <property type="entry name" value="ENDOLYTIC PEPTIDOGLYCAN TRANSGLYCOSYLASE RLPA"/>
    <property type="match status" value="1"/>
</dbReference>
<dbReference type="SUPFAM" id="SSF50685">
    <property type="entry name" value="Barwin-like endoglucanases"/>
    <property type="match status" value="1"/>
</dbReference>
<dbReference type="InterPro" id="IPR009009">
    <property type="entry name" value="RlpA-like_DPBB"/>
</dbReference>
<name>A0A2I7N7T2_9NEIS</name>
<dbReference type="AlphaFoldDB" id="A0A2I7N7T2"/>
<dbReference type="CDD" id="cd22268">
    <property type="entry name" value="DPBB_RlpA-like"/>
    <property type="match status" value="1"/>
</dbReference>
<evidence type="ECO:0000313" key="4">
    <source>
        <dbReference type="EMBL" id="AUR52482.1"/>
    </source>
</evidence>
<proteinExistence type="predicted"/>
<dbReference type="RefSeq" id="WP_102951773.1">
    <property type="nucleotide sequence ID" value="NZ_CP024847.1"/>
</dbReference>
<gene>
    <name evidence="4" type="ORF">CUN60_09285</name>
</gene>
<reference evidence="5" key="1">
    <citation type="submission" date="2017-11" db="EMBL/GenBank/DDBJ databases">
        <authorList>
            <person name="Chan K.G."/>
            <person name="Lee L.S."/>
        </authorList>
    </citation>
    <scope>NUCLEOTIDE SEQUENCE [LARGE SCALE GENOMIC DNA]</scope>
    <source>
        <strain evidence="5">DSM 100970</strain>
    </source>
</reference>
<dbReference type="InterPro" id="IPR036908">
    <property type="entry name" value="RlpA-like_sf"/>
</dbReference>
<dbReference type="PANTHER" id="PTHR34183">
    <property type="entry name" value="ENDOLYTIC PEPTIDOGLYCAN TRANSGLYCOSYLASE RLPA"/>
    <property type="match status" value="1"/>
</dbReference>
<dbReference type="EMBL" id="CP024847">
    <property type="protein sequence ID" value="AUR52482.1"/>
    <property type="molecule type" value="Genomic_DNA"/>
</dbReference>
<keyword evidence="5" id="KW-1185">Reference proteome</keyword>
<dbReference type="Pfam" id="PF03330">
    <property type="entry name" value="DPBB_1"/>
    <property type="match status" value="1"/>
</dbReference>
<feature type="signal peptide" evidence="2">
    <location>
        <begin position="1"/>
        <end position="23"/>
    </location>
</feature>
<feature type="domain" description="RlpA-like protein double-psi beta-barrel" evidence="3">
    <location>
        <begin position="53"/>
        <end position="139"/>
    </location>
</feature>
<sequence>MNKKRLLVILLLQLGLIFNPVYATTTASGSTSKKKHTKKHKIKHAKKPKNYMQGQASFYAPKFNGRKMANGDRYWDDVYSAAHAKLPLGTKLKVTNIDNDSDNGKVLYVEVTDRMSSRSKYIIDFSPAAAKYLNGTGRGLRVKLQVVNNAEFESHDMNRDD</sequence>
<feature type="region of interest" description="Disordered" evidence="1">
    <location>
        <begin position="26"/>
        <end position="47"/>
    </location>
</feature>
<organism evidence="4 5">
    <name type="scientific">Aquella oligotrophica</name>
    <dbReference type="NCBI Taxonomy" id="2067065"/>
    <lineage>
        <taxon>Bacteria</taxon>
        <taxon>Pseudomonadati</taxon>
        <taxon>Pseudomonadota</taxon>
        <taxon>Betaproteobacteria</taxon>
        <taxon>Neisseriales</taxon>
        <taxon>Neisseriaceae</taxon>
        <taxon>Aquella</taxon>
    </lineage>
</organism>
<dbReference type="Gene3D" id="2.40.40.10">
    <property type="entry name" value="RlpA-like domain"/>
    <property type="match status" value="1"/>
</dbReference>
<feature type="compositionally biased region" description="Basic residues" evidence="1">
    <location>
        <begin position="32"/>
        <end position="47"/>
    </location>
</feature>
<evidence type="ECO:0000259" key="3">
    <source>
        <dbReference type="Pfam" id="PF03330"/>
    </source>
</evidence>
<accession>A0A2I7N7T2</accession>